<proteinExistence type="predicted"/>
<evidence type="ECO:0000313" key="1">
    <source>
        <dbReference type="EMBL" id="EEQ36578.1"/>
    </source>
</evidence>
<name>C4XXM9_CLAL4</name>
<reference evidence="1 2" key="1">
    <citation type="journal article" date="2009" name="Nature">
        <title>Evolution of pathogenicity and sexual reproduction in eight Candida genomes.</title>
        <authorList>
            <person name="Butler G."/>
            <person name="Rasmussen M.D."/>
            <person name="Lin M.F."/>
            <person name="Santos M.A."/>
            <person name="Sakthikumar S."/>
            <person name="Munro C.A."/>
            <person name="Rheinbay E."/>
            <person name="Grabherr M."/>
            <person name="Forche A."/>
            <person name="Reedy J.L."/>
            <person name="Agrafioti I."/>
            <person name="Arnaud M.B."/>
            <person name="Bates S."/>
            <person name="Brown A.J."/>
            <person name="Brunke S."/>
            <person name="Costanzo M.C."/>
            <person name="Fitzpatrick D.A."/>
            <person name="de Groot P.W."/>
            <person name="Harris D."/>
            <person name="Hoyer L.L."/>
            <person name="Hube B."/>
            <person name="Klis F.M."/>
            <person name="Kodira C."/>
            <person name="Lennard N."/>
            <person name="Logue M.E."/>
            <person name="Martin R."/>
            <person name="Neiman A.M."/>
            <person name="Nikolaou E."/>
            <person name="Quail M.A."/>
            <person name="Quinn J."/>
            <person name="Santos M.C."/>
            <person name="Schmitzberger F.F."/>
            <person name="Sherlock G."/>
            <person name="Shah P."/>
            <person name="Silverstein K.A."/>
            <person name="Skrzypek M.S."/>
            <person name="Soll D."/>
            <person name="Staggs R."/>
            <person name="Stansfield I."/>
            <person name="Stumpf M.P."/>
            <person name="Sudbery P.E."/>
            <person name="Srikantha T."/>
            <person name="Zeng Q."/>
            <person name="Berman J."/>
            <person name="Berriman M."/>
            <person name="Heitman J."/>
            <person name="Gow N.A."/>
            <person name="Lorenz M.C."/>
            <person name="Birren B.W."/>
            <person name="Kellis M."/>
            <person name="Cuomo C.A."/>
        </authorList>
    </citation>
    <scope>NUCLEOTIDE SEQUENCE [LARGE SCALE GENOMIC DNA]</scope>
    <source>
        <strain evidence="1 2">ATCC 42720</strain>
    </source>
</reference>
<dbReference type="EMBL" id="CH408076">
    <property type="protein sequence ID" value="EEQ36578.1"/>
    <property type="molecule type" value="Genomic_DNA"/>
</dbReference>
<gene>
    <name evidence="1" type="ORF">CLUG_00701</name>
</gene>
<evidence type="ECO:0000313" key="2">
    <source>
        <dbReference type="Proteomes" id="UP000007703"/>
    </source>
</evidence>
<dbReference type="AlphaFoldDB" id="C4XXM9"/>
<protein>
    <submittedName>
        <fullName evidence="1">Uncharacterized protein</fullName>
    </submittedName>
</protein>
<dbReference type="HOGENOM" id="CLU_1224641_0_0_1"/>
<sequence length="226" mass="26172">MSQYLLRLRAPASRLITNPVCRLAALSDGSEFSPAHFDANTAPKGKWQIQVSQKKEGRFYHTRKAYFLGSGDGETNTSSFSMSPPLLARYGASTRFFLFWAIICECSQSCDRSRNPVFKMKVFSVWFASNVSPLLYEPLFCLSFCVFSRRSGDMAMRGVYTLRKPLGSRSRIRQAALIRIRLSEKRNRIWQECQEHQAADTTRFTMLERPRHNRTLLEKNDFKRIF</sequence>
<dbReference type="KEGG" id="clu:CLUG_00701"/>
<dbReference type="VEuPathDB" id="FungiDB:CLUG_00701"/>
<organism evidence="1 2">
    <name type="scientific">Clavispora lusitaniae (strain ATCC 42720)</name>
    <name type="common">Yeast</name>
    <name type="synonym">Candida lusitaniae</name>
    <dbReference type="NCBI Taxonomy" id="306902"/>
    <lineage>
        <taxon>Eukaryota</taxon>
        <taxon>Fungi</taxon>
        <taxon>Dikarya</taxon>
        <taxon>Ascomycota</taxon>
        <taxon>Saccharomycotina</taxon>
        <taxon>Pichiomycetes</taxon>
        <taxon>Metschnikowiaceae</taxon>
        <taxon>Clavispora</taxon>
    </lineage>
</organism>
<dbReference type="Proteomes" id="UP000007703">
    <property type="component" value="Unassembled WGS sequence"/>
</dbReference>
<accession>C4XXM9</accession>
<dbReference type="InParanoid" id="C4XXM9"/>